<feature type="compositionally biased region" description="Acidic residues" evidence="1">
    <location>
        <begin position="225"/>
        <end position="236"/>
    </location>
</feature>
<feature type="region of interest" description="Disordered" evidence="1">
    <location>
        <begin position="209"/>
        <end position="420"/>
    </location>
</feature>
<accession>A0ABP7NU35</accession>
<sequence>MVGVSRESFINEQSDTLFTLRDFVSSKTLDVTEMRRIFLPVLKQLALLHQRGLVHRAVNPDTIYRESSGQWRLLPIEELPDTESADPFDDRRVPMSNAQLDPDFAPIEQFSVDLRRQGPWTDIYSVAGVMYLCVAGHTAVGAKDRVASGEPYDKEIDPLLWLANSADGRFEGKFLRLIDKGLTYFHYDRPQNLEPWVGALFGSSALANTKLPGTRPKRPVPVLEEPADAAGVDEEAVSTPELSSEAEAPTLQSTDSTADTPAQAAEPVRSEAPPVVKRSTAGQADQPVKRKPAATPAAEVDDEDYEARHADALPSVPQMRERVSPASAAQKKPTSQKPATHQPGPKKTAQQPAARKPAPQQQSRPSPPPAPRYADHDQGFFAEDDHGSDEDLYAERMSENSSRFNQAARSRGRVRRDSEEEGGWLAVVASALLLIVALGVGIMFVNDISITEGVEIIKREAGLIEPEPPVAPVQEENALPDNIQFSDPVEPEQPLGTGNTGSIDRDSGFPVDEVGGSEPETVTAPDGVIAPEQDIDTRRQEELQRLEDRTQQESSEISEQVGEAAYQGPNLSQTPLQRAEVEAILRRFRNSLETLDAGSINRIALLSERRHTYLNYLIESFASSKVEGERFQMAGDNMSATARLQMVRLVDTNGLVSEPPRGLRQIDLQILRARNGEPIIHWQ</sequence>
<dbReference type="PROSITE" id="PS50011">
    <property type="entry name" value="PROTEIN_KINASE_DOM"/>
    <property type="match status" value="1"/>
</dbReference>
<keyword evidence="2" id="KW-1133">Transmembrane helix</keyword>
<dbReference type="SUPFAM" id="SSF56112">
    <property type="entry name" value="Protein kinase-like (PK-like)"/>
    <property type="match status" value="1"/>
</dbReference>
<feature type="region of interest" description="Disordered" evidence="1">
    <location>
        <begin position="483"/>
        <end position="535"/>
    </location>
</feature>
<dbReference type="EMBL" id="BAABBO010000005">
    <property type="protein sequence ID" value="GAA3954151.1"/>
    <property type="molecule type" value="Genomic_DNA"/>
</dbReference>
<name>A0ABP7NU35_9GAMM</name>
<feature type="compositionally biased region" description="Polar residues" evidence="1">
    <location>
        <begin position="250"/>
        <end position="260"/>
    </location>
</feature>
<proteinExistence type="predicted"/>
<evidence type="ECO:0000313" key="5">
    <source>
        <dbReference type="Proteomes" id="UP001501337"/>
    </source>
</evidence>
<evidence type="ECO:0000256" key="1">
    <source>
        <dbReference type="SAM" id="MobiDB-lite"/>
    </source>
</evidence>
<evidence type="ECO:0000313" key="4">
    <source>
        <dbReference type="EMBL" id="GAA3954151.1"/>
    </source>
</evidence>
<feature type="compositionally biased region" description="Low complexity" evidence="1">
    <location>
        <begin position="345"/>
        <end position="364"/>
    </location>
</feature>
<keyword evidence="2" id="KW-0472">Membrane</keyword>
<keyword evidence="5" id="KW-1185">Reference proteome</keyword>
<keyword evidence="2" id="KW-0812">Transmembrane</keyword>
<feature type="transmembrane region" description="Helical" evidence="2">
    <location>
        <begin position="423"/>
        <end position="445"/>
    </location>
</feature>
<gene>
    <name evidence="4" type="ORF">GCM10022278_11130</name>
</gene>
<feature type="region of interest" description="Disordered" evidence="1">
    <location>
        <begin position="545"/>
        <end position="564"/>
    </location>
</feature>
<protein>
    <recommendedName>
        <fullName evidence="3">Protein kinase domain-containing protein</fullName>
    </recommendedName>
</protein>
<dbReference type="RefSeq" id="WP_344804154.1">
    <property type="nucleotide sequence ID" value="NZ_BAABBO010000005.1"/>
</dbReference>
<dbReference type="Gene3D" id="1.10.510.10">
    <property type="entry name" value="Transferase(Phosphotransferase) domain 1"/>
    <property type="match status" value="1"/>
</dbReference>
<feature type="domain" description="Protein kinase" evidence="3">
    <location>
        <begin position="1"/>
        <end position="201"/>
    </location>
</feature>
<evidence type="ECO:0000259" key="3">
    <source>
        <dbReference type="PROSITE" id="PS50011"/>
    </source>
</evidence>
<feature type="compositionally biased region" description="Polar residues" evidence="1">
    <location>
        <begin position="399"/>
        <end position="408"/>
    </location>
</feature>
<dbReference type="InterPro" id="IPR000719">
    <property type="entry name" value="Prot_kinase_dom"/>
</dbReference>
<dbReference type="Proteomes" id="UP001501337">
    <property type="component" value="Unassembled WGS sequence"/>
</dbReference>
<organism evidence="4 5">
    <name type="scientific">Allohahella marinimesophila</name>
    <dbReference type="NCBI Taxonomy" id="1054972"/>
    <lineage>
        <taxon>Bacteria</taxon>
        <taxon>Pseudomonadati</taxon>
        <taxon>Pseudomonadota</taxon>
        <taxon>Gammaproteobacteria</taxon>
        <taxon>Oceanospirillales</taxon>
        <taxon>Hahellaceae</taxon>
        <taxon>Allohahella</taxon>
    </lineage>
</organism>
<comment type="caution">
    <text evidence="4">The sequence shown here is derived from an EMBL/GenBank/DDBJ whole genome shotgun (WGS) entry which is preliminary data.</text>
</comment>
<dbReference type="InterPro" id="IPR011009">
    <property type="entry name" value="Kinase-like_dom_sf"/>
</dbReference>
<evidence type="ECO:0000256" key="2">
    <source>
        <dbReference type="SAM" id="Phobius"/>
    </source>
</evidence>
<reference evidence="5" key="1">
    <citation type="journal article" date="2019" name="Int. J. Syst. Evol. Microbiol.">
        <title>The Global Catalogue of Microorganisms (GCM) 10K type strain sequencing project: providing services to taxonomists for standard genome sequencing and annotation.</title>
        <authorList>
            <consortium name="The Broad Institute Genomics Platform"/>
            <consortium name="The Broad Institute Genome Sequencing Center for Infectious Disease"/>
            <person name="Wu L."/>
            <person name="Ma J."/>
        </authorList>
    </citation>
    <scope>NUCLEOTIDE SEQUENCE [LARGE SCALE GENOMIC DNA]</scope>
    <source>
        <strain evidence="5">JCM 17555</strain>
    </source>
</reference>